<dbReference type="Pfam" id="PF02120">
    <property type="entry name" value="Flg_hook"/>
    <property type="match status" value="1"/>
</dbReference>
<dbReference type="AlphaFoldDB" id="A0AAF1JYW8"/>
<feature type="compositionally biased region" description="Pro residues" evidence="1">
    <location>
        <begin position="358"/>
        <end position="383"/>
    </location>
</feature>
<protein>
    <recommendedName>
        <fullName evidence="2">Flagellar hook-length control protein-like C-terminal domain-containing protein</fullName>
    </recommendedName>
</protein>
<dbReference type="RefSeq" id="WP_211876239.1">
    <property type="nucleotide sequence ID" value="NZ_JAAEDH010000032.1"/>
</dbReference>
<dbReference type="CDD" id="cd17470">
    <property type="entry name" value="T3SS_Flik_C"/>
    <property type="match status" value="1"/>
</dbReference>
<sequence>MESSAVAAPTSNPLPPAGPEIAPSRGGGFARYLRRAEAPPAVNDKAVAADAPAESAKDAEGSEVAGAAPDNTPPAVSGAADPAEAAAGATIPLPTVPERATAERPTEDPVPGEPAPVASTGAFPLPVAPAAPLIGMIAPAAVATAGAEPNDEQTVVASSGGAESRALAQEAAPIAPRQDASAAAAIRTAAPGAVAPVSAPGFSSTVSALEAPAAAIAPAATAEATATITAMPAPVAMASAPQAIAANTSTTAERRTATLVAAAPESGAIAPLTPAASAAPTASVTSATPPTPASASPATVPDAADAEVNPAPPAAPMPPHLVAEALPPPPPRELLRADAQTRDALVPAAATAQLAPPQAEPQPQPPAVPPAAAPPAPAEPQPTIPSAAPARQIAPLATALTYGTREGESARLSVALDPGELGRVEISVERAGGQTAIRVTAERPETLALLQRDQRELGHSLDQAGLGEAGRSISFSLSGQGGGQRQGQNSPGQHGAALPWTANADPRAAPLPEIARPRIARSLLDLAL</sequence>
<dbReference type="Gene3D" id="3.30.750.140">
    <property type="match status" value="1"/>
</dbReference>
<evidence type="ECO:0000256" key="1">
    <source>
        <dbReference type="SAM" id="MobiDB-lite"/>
    </source>
</evidence>
<accession>A0AAF1JYW8</accession>
<evidence type="ECO:0000313" key="4">
    <source>
        <dbReference type="Proteomes" id="UP001196068"/>
    </source>
</evidence>
<dbReference type="InterPro" id="IPR038610">
    <property type="entry name" value="FliK-like_C_sf"/>
</dbReference>
<organism evidence="3 4">
    <name type="scientific">Plastoroseomonas arctica</name>
    <dbReference type="NCBI Taxonomy" id="1509237"/>
    <lineage>
        <taxon>Bacteria</taxon>
        <taxon>Pseudomonadati</taxon>
        <taxon>Pseudomonadota</taxon>
        <taxon>Alphaproteobacteria</taxon>
        <taxon>Acetobacterales</taxon>
        <taxon>Acetobacteraceae</taxon>
        <taxon>Plastoroseomonas</taxon>
    </lineage>
</organism>
<evidence type="ECO:0000259" key="2">
    <source>
        <dbReference type="Pfam" id="PF02120"/>
    </source>
</evidence>
<dbReference type="Proteomes" id="UP001196068">
    <property type="component" value="Unassembled WGS sequence"/>
</dbReference>
<reference evidence="3" key="2">
    <citation type="journal article" date="2021" name="Syst. Appl. Microbiol.">
        <title>Roseomonas hellenica sp. nov., isolated from roots of wild-growing Alkanna tinctoria.</title>
        <authorList>
            <person name="Rat A."/>
            <person name="Naranjo H.D."/>
            <person name="Lebbe L."/>
            <person name="Cnockaert M."/>
            <person name="Krigas N."/>
            <person name="Grigoriadou K."/>
            <person name="Maloupa E."/>
            <person name="Willems A."/>
        </authorList>
    </citation>
    <scope>NUCLEOTIDE SEQUENCE</scope>
    <source>
        <strain evidence="3">LMG 28251</strain>
    </source>
</reference>
<gene>
    <name evidence="3" type="ORF">GXW79_20040</name>
</gene>
<feature type="compositionally biased region" description="Low complexity" evidence="1">
    <location>
        <begin position="38"/>
        <end position="54"/>
    </location>
</feature>
<feature type="region of interest" description="Disordered" evidence="1">
    <location>
        <begin position="475"/>
        <end position="497"/>
    </location>
</feature>
<evidence type="ECO:0000313" key="3">
    <source>
        <dbReference type="EMBL" id="MBR0657377.1"/>
    </source>
</evidence>
<feature type="region of interest" description="Disordered" evidence="1">
    <location>
        <begin position="1"/>
        <end position="118"/>
    </location>
</feature>
<feature type="region of interest" description="Disordered" evidence="1">
    <location>
        <begin position="280"/>
        <end position="334"/>
    </location>
</feature>
<name>A0AAF1JYW8_9PROT</name>
<feature type="compositionally biased region" description="Pro residues" evidence="1">
    <location>
        <begin position="310"/>
        <end position="319"/>
    </location>
</feature>
<keyword evidence="4" id="KW-1185">Reference proteome</keyword>
<comment type="caution">
    <text evidence="3">The sequence shown here is derived from an EMBL/GenBank/DDBJ whole genome shotgun (WGS) entry which is preliminary data.</text>
</comment>
<feature type="domain" description="Flagellar hook-length control protein-like C-terminal" evidence="2">
    <location>
        <begin position="409"/>
        <end position="476"/>
    </location>
</feature>
<feature type="compositionally biased region" description="Low complexity" evidence="1">
    <location>
        <begin position="75"/>
        <end position="89"/>
    </location>
</feature>
<feature type="compositionally biased region" description="Low complexity" evidence="1">
    <location>
        <begin position="280"/>
        <end position="309"/>
    </location>
</feature>
<reference evidence="3" key="1">
    <citation type="submission" date="2020-01" db="EMBL/GenBank/DDBJ databases">
        <authorList>
            <person name="Rat A."/>
        </authorList>
    </citation>
    <scope>NUCLEOTIDE SEQUENCE</scope>
    <source>
        <strain evidence="3">LMG 28251</strain>
    </source>
</reference>
<dbReference type="InterPro" id="IPR021136">
    <property type="entry name" value="Flagellar_hook_control-like_C"/>
</dbReference>
<proteinExistence type="predicted"/>
<feature type="region of interest" description="Disordered" evidence="1">
    <location>
        <begin position="353"/>
        <end position="390"/>
    </location>
</feature>
<dbReference type="EMBL" id="JAAEDH010000032">
    <property type="protein sequence ID" value="MBR0657377.1"/>
    <property type="molecule type" value="Genomic_DNA"/>
</dbReference>